<accession>A0AA37T3I7</accession>
<dbReference type="GO" id="GO:0004252">
    <property type="term" value="F:serine-type endopeptidase activity"/>
    <property type="evidence" value="ECO:0007669"/>
    <property type="project" value="InterPro"/>
</dbReference>
<evidence type="ECO:0000256" key="2">
    <source>
        <dbReference type="ARBA" id="ARBA00009370"/>
    </source>
</evidence>
<dbReference type="InterPro" id="IPR019757">
    <property type="entry name" value="Pept_S26A_signal_pept_1_Lys-AS"/>
</dbReference>
<dbReference type="RefSeq" id="WP_232593214.1">
    <property type="nucleotide sequence ID" value="NZ_BSPD01000037.1"/>
</dbReference>
<dbReference type="PROSITE" id="PS00761">
    <property type="entry name" value="SPASE_I_3"/>
    <property type="match status" value="1"/>
</dbReference>
<keyword evidence="7" id="KW-0645">Protease</keyword>
<dbReference type="InterPro" id="IPR036286">
    <property type="entry name" value="LexA/Signal_pep-like_sf"/>
</dbReference>
<dbReference type="AlphaFoldDB" id="A0AA37T3I7"/>
<dbReference type="CDD" id="cd06530">
    <property type="entry name" value="S26_SPase_I"/>
    <property type="match status" value="1"/>
</dbReference>
<dbReference type="GO" id="GO:0009003">
    <property type="term" value="F:signal peptidase activity"/>
    <property type="evidence" value="ECO:0007669"/>
    <property type="project" value="UniProtKB-EC"/>
</dbReference>
<comment type="similarity">
    <text evidence="2 7">Belongs to the peptidase S26 family.</text>
</comment>
<evidence type="ECO:0000259" key="8">
    <source>
        <dbReference type="Pfam" id="PF10502"/>
    </source>
</evidence>
<dbReference type="InterPro" id="IPR000223">
    <property type="entry name" value="Pept_S26A_signal_pept_1"/>
</dbReference>
<dbReference type="InterPro" id="IPR019758">
    <property type="entry name" value="Pept_S26A_signal_pept_1_CS"/>
</dbReference>
<feature type="active site" evidence="6">
    <location>
        <position position="39"/>
    </location>
</feature>
<dbReference type="Gene3D" id="2.10.109.10">
    <property type="entry name" value="Umud Fragment, subunit A"/>
    <property type="match status" value="1"/>
</dbReference>
<dbReference type="Pfam" id="PF10502">
    <property type="entry name" value="Peptidase_S26"/>
    <property type="match status" value="1"/>
</dbReference>
<dbReference type="PROSITE" id="PS00760">
    <property type="entry name" value="SPASE_I_2"/>
    <property type="match status" value="1"/>
</dbReference>
<dbReference type="GO" id="GO:0006465">
    <property type="term" value="P:signal peptide processing"/>
    <property type="evidence" value="ECO:0007669"/>
    <property type="project" value="InterPro"/>
</dbReference>
<evidence type="ECO:0000256" key="7">
    <source>
        <dbReference type="RuleBase" id="RU362042"/>
    </source>
</evidence>
<organism evidence="9 10">
    <name type="scientific">Marinibactrum halimedae</name>
    <dbReference type="NCBI Taxonomy" id="1444977"/>
    <lineage>
        <taxon>Bacteria</taxon>
        <taxon>Pseudomonadati</taxon>
        <taxon>Pseudomonadota</taxon>
        <taxon>Gammaproteobacteria</taxon>
        <taxon>Cellvibrionales</taxon>
        <taxon>Cellvibrionaceae</taxon>
        <taxon>Marinibactrum</taxon>
    </lineage>
</organism>
<dbReference type="PANTHER" id="PTHR43390">
    <property type="entry name" value="SIGNAL PEPTIDASE I"/>
    <property type="match status" value="1"/>
</dbReference>
<feature type="active site" evidence="6">
    <location>
        <position position="93"/>
    </location>
</feature>
<dbReference type="PRINTS" id="PR00727">
    <property type="entry name" value="LEADERPTASE"/>
</dbReference>
<feature type="domain" description="Peptidase S26" evidence="8">
    <location>
        <begin position="13"/>
        <end position="203"/>
    </location>
</feature>
<dbReference type="NCBIfam" id="TIGR02227">
    <property type="entry name" value="sigpep_I_bact"/>
    <property type="match status" value="1"/>
</dbReference>
<protein>
    <recommendedName>
        <fullName evidence="4 7">Signal peptidase I</fullName>
        <ecNumber evidence="3 7">3.4.21.89</ecNumber>
    </recommendedName>
</protein>
<dbReference type="GO" id="GO:0016020">
    <property type="term" value="C:membrane"/>
    <property type="evidence" value="ECO:0007669"/>
    <property type="project" value="UniProtKB-SubCell"/>
</dbReference>
<comment type="caution">
    <text evidence="9">The sequence shown here is derived from an EMBL/GenBank/DDBJ whole genome shotgun (WGS) entry which is preliminary data.</text>
</comment>
<dbReference type="EMBL" id="BSPD01000037">
    <property type="protein sequence ID" value="GLS26018.1"/>
    <property type="molecule type" value="Genomic_DNA"/>
</dbReference>
<dbReference type="PANTHER" id="PTHR43390:SF1">
    <property type="entry name" value="CHLOROPLAST PROCESSING PEPTIDASE"/>
    <property type="match status" value="1"/>
</dbReference>
<evidence type="ECO:0000256" key="1">
    <source>
        <dbReference type="ARBA" id="ARBA00000677"/>
    </source>
</evidence>
<proteinExistence type="inferred from homology"/>
<sequence length="223" mass="25293">MNIKLRNVWQENKQFVLFLALMFFFRSAIADWNEVPTGSMKPTIIEGDRIWVDKLAYDVRVPFTNISLYHRADPVVGDIVIFESAAAGKRLVKRVIGVPGDQIVMVDNRLVINGNPLQYDDGKAPTQHTPELAEHNRLSEALKGKPHEVFVAQSQSMMSNFGPVEVPKGHYLVLGDNRDHSADSRVIGFVPRDEIIGKTETVVLSLNYDNFYLPRWGRFLETI</sequence>
<name>A0AA37T3I7_9GAMM</name>
<comment type="subcellular location">
    <subcellularLocation>
        <location evidence="7">Membrane</location>
        <topology evidence="7">Multi-pass membrane protein</topology>
    </subcellularLocation>
</comment>
<dbReference type="SUPFAM" id="SSF51306">
    <property type="entry name" value="LexA/Signal peptidase"/>
    <property type="match status" value="1"/>
</dbReference>
<comment type="catalytic activity">
    <reaction evidence="1 7">
        <text>Cleavage of hydrophobic, N-terminal signal or leader sequences from secreted and periplasmic proteins.</text>
        <dbReference type="EC" id="3.4.21.89"/>
    </reaction>
</comment>
<evidence type="ECO:0000256" key="6">
    <source>
        <dbReference type="PIRSR" id="PIRSR600223-1"/>
    </source>
</evidence>
<evidence type="ECO:0000256" key="5">
    <source>
        <dbReference type="ARBA" id="ARBA00022801"/>
    </source>
</evidence>
<keyword evidence="10" id="KW-1185">Reference proteome</keyword>
<gene>
    <name evidence="9" type="ORF">GCM10007877_17330</name>
</gene>
<reference evidence="9 10" key="1">
    <citation type="journal article" date="2014" name="Int. J. Syst. Evol. Microbiol.">
        <title>Complete genome sequence of Corynebacterium casei LMG S-19264T (=DSM 44701T), isolated from a smear-ripened cheese.</title>
        <authorList>
            <consortium name="US DOE Joint Genome Institute (JGI-PGF)"/>
            <person name="Walter F."/>
            <person name="Albersmeier A."/>
            <person name="Kalinowski J."/>
            <person name="Ruckert C."/>
        </authorList>
    </citation>
    <scope>NUCLEOTIDE SEQUENCE [LARGE SCALE GENOMIC DNA]</scope>
    <source>
        <strain evidence="9 10">NBRC 110095</strain>
    </source>
</reference>
<dbReference type="Proteomes" id="UP001156870">
    <property type="component" value="Unassembled WGS sequence"/>
</dbReference>
<dbReference type="EC" id="3.4.21.89" evidence="3 7"/>
<evidence type="ECO:0000256" key="3">
    <source>
        <dbReference type="ARBA" id="ARBA00013208"/>
    </source>
</evidence>
<evidence type="ECO:0000313" key="9">
    <source>
        <dbReference type="EMBL" id="GLS26018.1"/>
    </source>
</evidence>
<dbReference type="InterPro" id="IPR019533">
    <property type="entry name" value="Peptidase_S26"/>
</dbReference>
<evidence type="ECO:0000256" key="4">
    <source>
        <dbReference type="ARBA" id="ARBA00019232"/>
    </source>
</evidence>
<keyword evidence="5 7" id="KW-0378">Hydrolase</keyword>
<evidence type="ECO:0000313" key="10">
    <source>
        <dbReference type="Proteomes" id="UP001156870"/>
    </source>
</evidence>